<keyword evidence="4" id="KW-0813">Transport</keyword>
<dbReference type="GO" id="GO:0005773">
    <property type="term" value="C:vacuole"/>
    <property type="evidence" value="ECO:0007669"/>
    <property type="project" value="TreeGrafter"/>
</dbReference>
<dbReference type="InterPro" id="IPR036259">
    <property type="entry name" value="MFS_trans_sf"/>
</dbReference>
<feature type="transmembrane region" description="Helical" evidence="10">
    <location>
        <begin position="45"/>
        <end position="67"/>
    </location>
</feature>
<evidence type="ECO:0000256" key="7">
    <source>
        <dbReference type="ARBA" id="ARBA00022847"/>
    </source>
</evidence>
<gene>
    <name evidence="11" type="ORF">Ahy_B03g067716</name>
</gene>
<comment type="caution">
    <text evidence="11">The sequence shown here is derived from an EMBL/GenBank/DDBJ whole genome shotgun (WGS) entry which is preliminary data.</text>
</comment>
<dbReference type="Pfam" id="PF13347">
    <property type="entry name" value="MFS_2"/>
    <property type="match status" value="1"/>
</dbReference>
<sequence length="96" mass="10478">MEFLSLIVENQSALPPKPSLLRQIIVVLSLLTRYVHLLGIPHGSATYILFYGPTSGILVQPIVGYYSDRSTSRFGRRRPFIAVGALAVAVVVLLIG</sequence>
<dbReference type="Gene3D" id="1.20.1250.20">
    <property type="entry name" value="MFS general substrate transporter like domains"/>
    <property type="match status" value="1"/>
</dbReference>
<feature type="transmembrane region" description="Helical" evidence="10">
    <location>
        <begin position="79"/>
        <end position="95"/>
    </location>
</feature>
<evidence type="ECO:0000256" key="3">
    <source>
        <dbReference type="ARBA" id="ARBA00007134"/>
    </source>
</evidence>
<dbReference type="PANTHER" id="PTHR19432:SF70">
    <property type="entry name" value="SUCROSE TRANSPORT PROTEIN SUC1-RELATED"/>
    <property type="match status" value="1"/>
</dbReference>
<keyword evidence="6 10" id="KW-0812">Transmembrane</keyword>
<keyword evidence="7" id="KW-0769">Symport</keyword>
<evidence type="ECO:0000256" key="4">
    <source>
        <dbReference type="ARBA" id="ARBA00022448"/>
    </source>
</evidence>
<organism evidence="11 12">
    <name type="scientific">Arachis hypogaea</name>
    <name type="common">Peanut</name>
    <dbReference type="NCBI Taxonomy" id="3818"/>
    <lineage>
        <taxon>Eukaryota</taxon>
        <taxon>Viridiplantae</taxon>
        <taxon>Streptophyta</taxon>
        <taxon>Embryophyta</taxon>
        <taxon>Tracheophyta</taxon>
        <taxon>Spermatophyta</taxon>
        <taxon>Magnoliopsida</taxon>
        <taxon>eudicotyledons</taxon>
        <taxon>Gunneridae</taxon>
        <taxon>Pentapetalae</taxon>
        <taxon>rosids</taxon>
        <taxon>fabids</taxon>
        <taxon>Fabales</taxon>
        <taxon>Fabaceae</taxon>
        <taxon>Papilionoideae</taxon>
        <taxon>50 kb inversion clade</taxon>
        <taxon>dalbergioids sensu lato</taxon>
        <taxon>Dalbergieae</taxon>
        <taxon>Pterocarpus clade</taxon>
        <taxon>Arachis</taxon>
    </lineage>
</organism>
<accession>A0A445A7K3</accession>
<keyword evidence="8 10" id="KW-1133">Transmembrane helix</keyword>
<keyword evidence="5" id="KW-0762">Sugar transport</keyword>
<dbReference type="AlphaFoldDB" id="A0A445A7K3"/>
<dbReference type="SMR" id="A0A445A7K3"/>
<comment type="subcellular location">
    <subcellularLocation>
        <location evidence="1">Membrane</location>
        <topology evidence="1">Multi-pass membrane protein</topology>
    </subcellularLocation>
</comment>
<dbReference type="SUPFAM" id="SSF103473">
    <property type="entry name" value="MFS general substrate transporter"/>
    <property type="match status" value="1"/>
</dbReference>
<dbReference type="GO" id="GO:0005886">
    <property type="term" value="C:plasma membrane"/>
    <property type="evidence" value="ECO:0007669"/>
    <property type="project" value="TreeGrafter"/>
</dbReference>
<evidence type="ECO:0000256" key="5">
    <source>
        <dbReference type="ARBA" id="ARBA00022597"/>
    </source>
</evidence>
<evidence type="ECO:0008006" key="13">
    <source>
        <dbReference type="Google" id="ProtNLM"/>
    </source>
</evidence>
<protein>
    <recommendedName>
        <fullName evidence="13">Major facilitator superfamily (MFS) profile domain-containing protein</fullName>
    </recommendedName>
</protein>
<dbReference type="EMBL" id="SDMP01000013">
    <property type="protein sequence ID" value="RYR22433.1"/>
    <property type="molecule type" value="Genomic_DNA"/>
</dbReference>
<keyword evidence="12" id="KW-1185">Reference proteome</keyword>
<evidence type="ECO:0000256" key="1">
    <source>
        <dbReference type="ARBA" id="ARBA00004141"/>
    </source>
</evidence>
<proteinExistence type="inferred from homology"/>
<comment type="pathway">
    <text evidence="2">Glycan biosynthesis; sucrose metabolism.</text>
</comment>
<name>A0A445A7K3_ARAHY</name>
<dbReference type="PANTHER" id="PTHR19432">
    <property type="entry name" value="SUGAR TRANSPORTER"/>
    <property type="match status" value="1"/>
</dbReference>
<evidence type="ECO:0000256" key="9">
    <source>
        <dbReference type="ARBA" id="ARBA00023136"/>
    </source>
</evidence>
<dbReference type="Gramene" id="arahy.Tifrunner.gnm2.ann2.Ah13g120500.1">
    <property type="protein sequence ID" value="arahy.Tifrunner.gnm2.ann2.Ah13g120500.1-CDS"/>
    <property type="gene ID" value="arahy.Tifrunner.gnm2.ann2.Ah13g120500"/>
</dbReference>
<keyword evidence="9 10" id="KW-0472">Membrane</keyword>
<evidence type="ECO:0000313" key="11">
    <source>
        <dbReference type="EMBL" id="RYR22433.1"/>
    </source>
</evidence>
<evidence type="ECO:0000313" key="12">
    <source>
        <dbReference type="Proteomes" id="UP000289738"/>
    </source>
</evidence>
<evidence type="ECO:0000256" key="6">
    <source>
        <dbReference type="ARBA" id="ARBA00022692"/>
    </source>
</evidence>
<dbReference type="GO" id="GO:0008506">
    <property type="term" value="F:sucrose:proton symporter activity"/>
    <property type="evidence" value="ECO:0007669"/>
    <property type="project" value="TreeGrafter"/>
</dbReference>
<evidence type="ECO:0000256" key="8">
    <source>
        <dbReference type="ARBA" id="ARBA00022989"/>
    </source>
</evidence>
<reference evidence="11 12" key="1">
    <citation type="submission" date="2019-01" db="EMBL/GenBank/DDBJ databases">
        <title>Sequencing of cultivated peanut Arachis hypogaea provides insights into genome evolution and oil improvement.</title>
        <authorList>
            <person name="Chen X."/>
        </authorList>
    </citation>
    <scope>NUCLEOTIDE SEQUENCE [LARGE SCALE GENOMIC DNA]</scope>
    <source>
        <strain evidence="12">cv. Fuhuasheng</strain>
        <tissue evidence="11">Leaves</tissue>
    </source>
</reference>
<dbReference type="Proteomes" id="UP000289738">
    <property type="component" value="Chromosome B03"/>
</dbReference>
<evidence type="ECO:0000256" key="10">
    <source>
        <dbReference type="SAM" id="Phobius"/>
    </source>
</evidence>
<comment type="similarity">
    <text evidence="3">Belongs to the glycoside-pentoside-hexuronide (GPH) cation symporter transporter (TC 2.A.2.4) family.</text>
</comment>
<evidence type="ECO:0000256" key="2">
    <source>
        <dbReference type="ARBA" id="ARBA00004914"/>
    </source>
</evidence>